<sequence length="231" mass="26769">MEEANEQKDESIPSLQEFTETFSSILRALCVDYAYVTEYLDRRTLWALDRLNPAQMSAQWTFFTYKNSLVLGVAKLLDGGKGSISLLKFIEHQTRYAGWKDFPSDRPFKKWKKSFRKWDQKAATLKIFRDEKLAHNLARGGGSKRSKLSAYKDFEGNKEGKYIGVHREIFDQCLEGMVLLSWLLRLCRSTSEDTLSSREWKELAVRDVNDDVELYRAHHAALLDLVTPTTK</sequence>
<dbReference type="Proteomes" id="UP001623290">
    <property type="component" value="Chromosome"/>
</dbReference>
<protein>
    <recommendedName>
        <fullName evidence="3">HEPN AbiU2-like domain-containing protein</fullName>
    </recommendedName>
</protein>
<dbReference type="RefSeq" id="WP_406721075.1">
    <property type="nucleotide sequence ID" value="NZ_CP135443.1"/>
</dbReference>
<name>A0ABZ1E064_9RHOB</name>
<reference evidence="1 2" key="1">
    <citation type="submission" date="2023-09" db="EMBL/GenBank/DDBJ databases">
        <title>Thioclava shenzhenensis sp. nov., a multidrug resistant bacteria-antagonizing species isolated from coastal seawater.</title>
        <authorList>
            <person name="Long M."/>
        </authorList>
    </citation>
    <scope>NUCLEOTIDE SEQUENCE [LARGE SCALE GENOMIC DNA]</scope>
    <source>
        <strain evidence="1 2">FTW29</strain>
    </source>
</reference>
<dbReference type="EMBL" id="CP135443">
    <property type="protein sequence ID" value="WRY34060.1"/>
    <property type="molecule type" value="Genomic_DNA"/>
</dbReference>
<evidence type="ECO:0008006" key="3">
    <source>
        <dbReference type="Google" id="ProtNLM"/>
    </source>
</evidence>
<evidence type="ECO:0000313" key="2">
    <source>
        <dbReference type="Proteomes" id="UP001623290"/>
    </source>
</evidence>
<evidence type="ECO:0000313" key="1">
    <source>
        <dbReference type="EMBL" id="WRY34060.1"/>
    </source>
</evidence>
<gene>
    <name evidence="1" type="ORF">RPE78_01840</name>
</gene>
<keyword evidence="2" id="KW-1185">Reference proteome</keyword>
<organism evidence="1 2">
    <name type="scientific">Thioclava litoralis</name>
    <dbReference type="NCBI Taxonomy" id="3076557"/>
    <lineage>
        <taxon>Bacteria</taxon>
        <taxon>Pseudomonadati</taxon>
        <taxon>Pseudomonadota</taxon>
        <taxon>Alphaproteobacteria</taxon>
        <taxon>Rhodobacterales</taxon>
        <taxon>Paracoccaceae</taxon>
        <taxon>Thioclava</taxon>
    </lineage>
</organism>
<accession>A0ABZ1E064</accession>
<proteinExistence type="predicted"/>